<evidence type="ECO:0000256" key="11">
    <source>
        <dbReference type="ARBA" id="ARBA00023317"/>
    </source>
</evidence>
<dbReference type="GO" id="GO:0016301">
    <property type="term" value="F:kinase activity"/>
    <property type="evidence" value="ECO:0007669"/>
    <property type="project" value="UniProtKB-KW"/>
</dbReference>
<dbReference type="InterPro" id="IPR011037">
    <property type="entry name" value="Pyrv_Knase-like_insert_dom_sf"/>
</dbReference>
<accession>A0A2T4JE70</accession>
<dbReference type="GO" id="GO:0004743">
    <property type="term" value="F:pyruvate kinase activity"/>
    <property type="evidence" value="ECO:0007669"/>
    <property type="project" value="UniProtKB-EC"/>
</dbReference>
<evidence type="ECO:0000256" key="4">
    <source>
        <dbReference type="ARBA" id="ARBA00022679"/>
    </source>
</evidence>
<dbReference type="InterPro" id="IPR001697">
    <property type="entry name" value="Pyr_Knase"/>
</dbReference>
<proteinExistence type="inferred from homology"/>
<dbReference type="EC" id="2.7.1.40" evidence="3 12"/>
<dbReference type="RefSeq" id="WP_107325820.1">
    <property type="nucleotide sequence ID" value="NZ_NHSP01000096.1"/>
</dbReference>
<comment type="caution">
    <text evidence="14">The sequence shown here is derived from an EMBL/GenBank/DDBJ whole genome shotgun (WGS) entry which is preliminary data.</text>
</comment>
<dbReference type="SUPFAM" id="SSF50800">
    <property type="entry name" value="PK beta-barrel domain-like"/>
    <property type="match status" value="1"/>
</dbReference>
<dbReference type="InterPro" id="IPR015793">
    <property type="entry name" value="Pyrv_Knase_brl"/>
</dbReference>
<evidence type="ECO:0000256" key="10">
    <source>
        <dbReference type="ARBA" id="ARBA00023152"/>
    </source>
</evidence>
<evidence type="ECO:0000256" key="5">
    <source>
        <dbReference type="ARBA" id="ARBA00022723"/>
    </source>
</evidence>
<evidence type="ECO:0000313" key="14">
    <source>
        <dbReference type="EMBL" id="PTE16214.1"/>
    </source>
</evidence>
<keyword evidence="11 14" id="KW-0670">Pyruvate</keyword>
<comment type="pathway">
    <text evidence="1 12">Carbohydrate degradation; glycolysis; pyruvate from D-glyceraldehyde 3-phosphate: step 5/5.</text>
</comment>
<evidence type="ECO:0000256" key="8">
    <source>
        <dbReference type="ARBA" id="ARBA00022840"/>
    </source>
</evidence>
<keyword evidence="7 12" id="KW-0418">Kinase</keyword>
<dbReference type="InterPro" id="IPR040442">
    <property type="entry name" value="Pyrv_kinase-like_dom_sf"/>
</dbReference>
<keyword evidence="6" id="KW-0547">Nucleotide-binding</keyword>
<keyword evidence="8" id="KW-0067">ATP-binding</keyword>
<reference evidence="14 15" key="1">
    <citation type="submission" date="2018-03" db="EMBL/GenBank/DDBJ databases">
        <title>Rhodobacter veldkampii.</title>
        <authorList>
            <person name="Meyer T.E."/>
            <person name="Miller S."/>
            <person name="Lodha T."/>
            <person name="Gandham S."/>
            <person name="Chintalapati S."/>
            <person name="Chintalapati V.R."/>
        </authorList>
    </citation>
    <scope>NUCLEOTIDE SEQUENCE [LARGE SCALE GENOMIC DNA]</scope>
    <source>
        <strain evidence="14 15">DSM 11550</strain>
    </source>
</reference>
<dbReference type="Pfam" id="PF00224">
    <property type="entry name" value="PK"/>
    <property type="match status" value="1"/>
</dbReference>
<comment type="catalytic activity">
    <reaction evidence="12">
        <text>pyruvate + ATP = phosphoenolpyruvate + ADP + H(+)</text>
        <dbReference type="Rhea" id="RHEA:18157"/>
        <dbReference type="ChEBI" id="CHEBI:15361"/>
        <dbReference type="ChEBI" id="CHEBI:15378"/>
        <dbReference type="ChEBI" id="CHEBI:30616"/>
        <dbReference type="ChEBI" id="CHEBI:58702"/>
        <dbReference type="ChEBI" id="CHEBI:456216"/>
        <dbReference type="EC" id="2.7.1.40"/>
    </reaction>
</comment>
<evidence type="ECO:0000256" key="7">
    <source>
        <dbReference type="ARBA" id="ARBA00022777"/>
    </source>
</evidence>
<dbReference type="PANTHER" id="PTHR11817">
    <property type="entry name" value="PYRUVATE KINASE"/>
    <property type="match status" value="1"/>
</dbReference>
<sequence length="512" mass="54328">MDGRGQIEAMAATPVPAWRASAQGLYEVLGALRHDLEARAAHRLEGWDGQILRHDFMPGAANLADYLALRRHDLTAFQAPLAALGLSSLGRCEGHVRASLDAVLAALARVLGEDGGAFPRPEAFAVPQARIGAQRDALFGAREGGPAARIMVTLPPEAAEGPALIDRLVMEGADCLRINCAHDGPEAWAAMIGHARRRATKSGRRVPVLMDLAGPKLRIATLEGDAKARLGAGDRVAILPAPVKARGGKSGKAGALAITLSHPEVMAHLAPGVPVSFDDGKLWGKVVEAGAERVLVEITQAPERGARLKPAKGVNLPGVDLAIPALGEDDLRALDFVMGHADLVGYSFVQTPADVVRLIEAMEARANGRPLPAVVLKIETPLALRNLPDLIVAAGGRLPVAVMIARGDLAVEIGLDRLSEIQEEILWLCEAAHVPVVWATQVLEGLLKEGRASRAEATDAAMSQRADCVMLNKGPYLPEAVGFLRGVLMRMDRHQDKKSARLGPLGLWRDGR</sequence>
<keyword evidence="4 12" id="KW-0808">Transferase</keyword>
<dbReference type="AlphaFoldDB" id="A0A2T4JE70"/>
<evidence type="ECO:0000313" key="15">
    <source>
        <dbReference type="Proteomes" id="UP000241899"/>
    </source>
</evidence>
<dbReference type="SUPFAM" id="SSF51621">
    <property type="entry name" value="Phosphoenolpyruvate/pyruvate domain"/>
    <property type="match status" value="1"/>
</dbReference>
<dbReference type="GO" id="GO:0005524">
    <property type="term" value="F:ATP binding"/>
    <property type="evidence" value="ECO:0007669"/>
    <property type="project" value="UniProtKB-KW"/>
</dbReference>
<evidence type="ECO:0000256" key="6">
    <source>
        <dbReference type="ARBA" id="ARBA00022741"/>
    </source>
</evidence>
<evidence type="ECO:0000259" key="13">
    <source>
        <dbReference type="Pfam" id="PF00224"/>
    </source>
</evidence>
<name>A0A2T4JE70_9RHOB</name>
<evidence type="ECO:0000256" key="12">
    <source>
        <dbReference type="RuleBase" id="RU000504"/>
    </source>
</evidence>
<comment type="similarity">
    <text evidence="2 12">Belongs to the pyruvate kinase family.</text>
</comment>
<dbReference type="Proteomes" id="UP000241899">
    <property type="component" value="Unassembled WGS sequence"/>
</dbReference>
<feature type="domain" description="Pyruvate kinase barrel" evidence="13">
    <location>
        <begin position="148"/>
        <end position="472"/>
    </location>
</feature>
<protein>
    <recommendedName>
        <fullName evidence="3 12">Pyruvate kinase</fullName>
        <ecNumber evidence="3 12">2.7.1.40</ecNumber>
    </recommendedName>
</protein>
<organism evidence="14 15">
    <name type="scientific">Phaeovulum veldkampii DSM 11550</name>
    <dbReference type="NCBI Taxonomy" id="1185920"/>
    <lineage>
        <taxon>Bacteria</taxon>
        <taxon>Pseudomonadati</taxon>
        <taxon>Pseudomonadota</taxon>
        <taxon>Alphaproteobacteria</taxon>
        <taxon>Rhodobacterales</taxon>
        <taxon>Paracoccaceae</taxon>
        <taxon>Phaeovulum</taxon>
    </lineage>
</organism>
<dbReference type="Gene3D" id="2.40.33.10">
    <property type="entry name" value="PK beta-barrel domain-like"/>
    <property type="match status" value="1"/>
</dbReference>
<dbReference type="InterPro" id="IPR015806">
    <property type="entry name" value="Pyrv_Knase_insert_dom_sf"/>
</dbReference>
<dbReference type="InterPro" id="IPR015813">
    <property type="entry name" value="Pyrv/PenolPyrv_kinase-like_dom"/>
</dbReference>
<evidence type="ECO:0000256" key="1">
    <source>
        <dbReference type="ARBA" id="ARBA00004997"/>
    </source>
</evidence>
<keyword evidence="10 12" id="KW-0324">Glycolysis</keyword>
<dbReference type="UniPathway" id="UPA00109">
    <property type="reaction ID" value="UER00188"/>
</dbReference>
<keyword evidence="5" id="KW-0479">Metal-binding</keyword>
<evidence type="ECO:0000256" key="3">
    <source>
        <dbReference type="ARBA" id="ARBA00012142"/>
    </source>
</evidence>
<evidence type="ECO:0000256" key="9">
    <source>
        <dbReference type="ARBA" id="ARBA00022842"/>
    </source>
</evidence>
<dbReference type="Gene3D" id="3.20.20.60">
    <property type="entry name" value="Phosphoenolpyruvate-binding domains"/>
    <property type="match status" value="1"/>
</dbReference>
<dbReference type="GO" id="GO:0000287">
    <property type="term" value="F:magnesium ion binding"/>
    <property type="evidence" value="ECO:0007669"/>
    <property type="project" value="InterPro"/>
</dbReference>
<dbReference type="GO" id="GO:0030955">
    <property type="term" value="F:potassium ion binding"/>
    <property type="evidence" value="ECO:0007669"/>
    <property type="project" value="InterPro"/>
</dbReference>
<evidence type="ECO:0000256" key="2">
    <source>
        <dbReference type="ARBA" id="ARBA00008663"/>
    </source>
</evidence>
<dbReference type="EMBL" id="PZKF01000038">
    <property type="protein sequence ID" value="PTE16214.1"/>
    <property type="molecule type" value="Genomic_DNA"/>
</dbReference>
<dbReference type="OrthoDB" id="9812123at2"/>
<dbReference type="PRINTS" id="PR01050">
    <property type="entry name" value="PYRUVTKNASE"/>
</dbReference>
<keyword evidence="9 12" id="KW-0460">Magnesium</keyword>
<gene>
    <name evidence="14" type="ORF">C5F46_13240</name>
</gene>
<keyword evidence="15" id="KW-1185">Reference proteome</keyword>